<evidence type="ECO:0000256" key="3">
    <source>
        <dbReference type="ARBA" id="ARBA00022448"/>
    </source>
</evidence>
<dbReference type="SUPFAM" id="SSF103473">
    <property type="entry name" value="MFS general substrate transporter"/>
    <property type="match status" value="1"/>
</dbReference>
<feature type="domain" description="Major facilitator superfamily (MFS) profile" evidence="11">
    <location>
        <begin position="42"/>
        <end position="510"/>
    </location>
</feature>
<evidence type="ECO:0000256" key="2">
    <source>
        <dbReference type="ARBA" id="ARBA00010992"/>
    </source>
</evidence>
<keyword evidence="5 10" id="KW-1133">Transmembrane helix</keyword>
<dbReference type="InterPro" id="IPR050360">
    <property type="entry name" value="MFS_Sugar_Transporters"/>
</dbReference>
<evidence type="ECO:0000256" key="1">
    <source>
        <dbReference type="ARBA" id="ARBA00004141"/>
    </source>
</evidence>
<organism evidence="12 13">
    <name type="scientific">Ustilago trichophora</name>
    <dbReference type="NCBI Taxonomy" id="86804"/>
    <lineage>
        <taxon>Eukaryota</taxon>
        <taxon>Fungi</taxon>
        <taxon>Dikarya</taxon>
        <taxon>Basidiomycota</taxon>
        <taxon>Ustilaginomycotina</taxon>
        <taxon>Ustilaginomycetes</taxon>
        <taxon>Ustilaginales</taxon>
        <taxon>Ustilaginaceae</taxon>
        <taxon>Ustilago</taxon>
    </lineage>
</organism>
<dbReference type="InterPro" id="IPR005828">
    <property type="entry name" value="MFS_sugar_transport-like"/>
</dbReference>
<comment type="subcellular location">
    <subcellularLocation>
        <location evidence="1">Membrane</location>
        <topology evidence="1">Multi-pass membrane protein</topology>
    </subcellularLocation>
</comment>
<dbReference type="EMBL" id="OOIN01000033">
    <property type="protein sequence ID" value="SPO30476.1"/>
    <property type="molecule type" value="Genomic_DNA"/>
</dbReference>
<dbReference type="GO" id="GO:0005351">
    <property type="term" value="F:carbohydrate:proton symporter activity"/>
    <property type="evidence" value="ECO:0007669"/>
    <property type="project" value="TreeGrafter"/>
</dbReference>
<dbReference type="InterPro" id="IPR005829">
    <property type="entry name" value="Sugar_transporter_CS"/>
</dbReference>
<evidence type="ECO:0000256" key="5">
    <source>
        <dbReference type="ARBA" id="ARBA00022989"/>
    </source>
</evidence>
<dbReference type="PROSITE" id="PS00216">
    <property type="entry name" value="SUGAR_TRANSPORT_1"/>
    <property type="match status" value="1"/>
</dbReference>
<evidence type="ECO:0000256" key="6">
    <source>
        <dbReference type="ARBA" id="ARBA00023136"/>
    </source>
</evidence>
<comment type="catalytic activity">
    <reaction evidence="7">
        <text>myo-inositol(out) + H(+)(out) = myo-inositol(in) + H(+)(in)</text>
        <dbReference type="Rhea" id="RHEA:60364"/>
        <dbReference type="ChEBI" id="CHEBI:15378"/>
        <dbReference type="ChEBI" id="CHEBI:17268"/>
    </reaction>
</comment>
<evidence type="ECO:0000313" key="12">
    <source>
        <dbReference type="EMBL" id="SPO30476.1"/>
    </source>
</evidence>
<dbReference type="OrthoDB" id="8120565at2759"/>
<feature type="transmembrane region" description="Helical" evidence="10">
    <location>
        <begin position="83"/>
        <end position="102"/>
    </location>
</feature>
<accession>A0A5C3ELD8</accession>
<sequence length="590" mass="63715">MPVAASTGEQNHVAQALAEHRLSMVGATGAKGLIKNARTFSIAVFASMGGLIYGYNQGIFGQILSMHSFSEASGVTGIQNPTLSGFLTAILELGAWIGVLANGYVSDAVGRRKCVIFAVFWFLIGVIIQASTHGGSYDYILAGRMVTGVGIGSLSMIVPLYNAELAPPEIRGSLVALQQLAIVFGIMISYWFAYGTNFIGGTGVGQSRAAWLIPTTVQILPALILGIGILWLPESPRWLINEGREQESLSVIAGLRRLPESDLLVQLEFLEVKAQKLFEDRISAHDYPNLQDNSRSSKFKLGLAQYKSLFTNPSNLRRTLVAVLIMLFQQWTGVNFILYYAPFIFKQIGLEGNSISLLASGVVGIVMFLATIPAVLYIDNWGRKPTLIAGAVIMGTCHIVVAIIIATCGHNWPAHRAAGWVACVFVWIFAMAFGFSWGPCGWIIVAEVFPLGLRAKGVSIGASSNWLNNFAVGMSTPDFITAAPYGVFIFLGVMCILGVGYVWFFVPETKQKSLDELDALFGDNSGRSQWEAGIMLQAQRDVGLLRLAGIEDGKGALHSDTGSDHLDEKHSDNHSDTDAKKEGHTVTSTV</sequence>
<feature type="transmembrane region" description="Helical" evidence="10">
    <location>
        <begin position="482"/>
        <end position="506"/>
    </location>
</feature>
<proteinExistence type="inferred from homology"/>
<feature type="region of interest" description="Disordered" evidence="9">
    <location>
        <begin position="558"/>
        <end position="590"/>
    </location>
</feature>
<dbReference type="InterPro" id="IPR020846">
    <property type="entry name" value="MFS_dom"/>
</dbReference>
<evidence type="ECO:0000313" key="13">
    <source>
        <dbReference type="Proteomes" id="UP000324022"/>
    </source>
</evidence>
<feature type="transmembrane region" description="Helical" evidence="10">
    <location>
        <begin position="357"/>
        <end position="378"/>
    </location>
</feature>
<feature type="transmembrane region" description="Helical" evidence="10">
    <location>
        <begin position="139"/>
        <end position="161"/>
    </location>
</feature>
<dbReference type="NCBIfam" id="TIGR00879">
    <property type="entry name" value="SP"/>
    <property type="match status" value="1"/>
</dbReference>
<evidence type="ECO:0000256" key="4">
    <source>
        <dbReference type="ARBA" id="ARBA00022692"/>
    </source>
</evidence>
<dbReference type="Gene3D" id="1.20.1250.20">
    <property type="entry name" value="MFS general substrate transporter like domains"/>
    <property type="match status" value="1"/>
</dbReference>
<feature type="transmembrane region" description="Helical" evidence="10">
    <location>
        <begin position="40"/>
        <end position="63"/>
    </location>
</feature>
<dbReference type="FunFam" id="1.20.1250.20:FF:000026">
    <property type="entry name" value="MFS quinate transporter QutD"/>
    <property type="match status" value="1"/>
</dbReference>
<gene>
    <name evidence="12" type="ORF">UTRI_06406</name>
</gene>
<evidence type="ECO:0000256" key="10">
    <source>
        <dbReference type="SAM" id="Phobius"/>
    </source>
</evidence>
<dbReference type="PANTHER" id="PTHR48022">
    <property type="entry name" value="PLASTIDIC GLUCOSE TRANSPORTER 4"/>
    <property type="match status" value="1"/>
</dbReference>
<feature type="transmembrane region" description="Helical" evidence="10">
    <location>
        <begin position="320"/>
        <end position="345"/>
    </location>
</feature>
<dbReference type="Proteomes" id="UP000324022">
    <property type="component" value="Unassembled WGS sequence"/>
</dbReference>
<reference evidence="12 13" key="1">
    <citation type="submission" date="2018-03" db="EMBL/GenBank/DDBJ databases">
        <authorList>
            <person name="Guldener U."/>
        </authorList>
    </citation>
    <scope>NUCLEOTIDE SEQUENCE [LARGE SCALE GENOMIC DNA]</scope>
    <source>
        <strain evidence="12 13">NBRC100155</strain>
    </source>
</reference>
<feature type="compositionally biased region" description="Basic and acidic residues" evidence="9">
    <location>
        <begin position="558"/>
        <end position="584"/>
    </location>
</feature>
<keyword evidence="6 10" id="KW-0472">Membrane</keyword>
<dbReference type="PROSITE" id="PS00217">
    <property type="entry name" value="SUGAR_TRANSPORT_2"/>
    <property type="match status" value="1"/>
</dbReference>
<dbReference type="GO" id="GO:0016020">
    <property type="term" value="C:membrane"/>
    <property type="evidence" value="ECO:0007669"/>
    <property type="project" value="UniProtKB-SubCell"/>
</dbReference>
<name>A0A5C3ELD8_9BASI</name>
<feature type="transmembrane region" description="Helical" evidence="10">
    <location>
        <begin position="417"/>
        <end position="435"/>
    </location>
</feature>
<dbReference type="Pfam" id="PF00083">
    <property type="entry name" value="Sugar_tr"/>
    <property type="match status" value="1"/>
</dbReference>
<keyword evidence="4 10" id="KW-0812">Transmembrane</keyword>
<dbReference type="PANTHER" id="PTHR48022:SF2">
    <property type="entry name" value="PLASTIDIC GLUCOSE TRANSPORTER 4"/>
    <property type="match status" value="1"/>
</dbReference>
<dbReference type="InterPro" id="IPR036259">
    <property type="entry name" value="MFS_trans_sf"/>
</dbReference>
<keyword evidence="3 8" id="KW-0813">Transport</keyword>
<feature type="transmembrane region" description="Helical" evidence="10">
    <location>
        <begin position="212"/>
        <end position="232"/>
    </location>
</feature>
<keyword evidence="13" id="KW-1185">Reference proteome</keyword>
<protein>
    <submittedName>
        <fullName evidence="12">Related to quinate transport protein</fullName>
    </submittedName>
</protein>
<dbReference type="InterPro" id="IPR003663">
    <property type="entry name" value="Sugar/inositol_transpt"/>
</dbReference>
<evidence type="ECO:0000259" key="11">
    <source>
        <dbReference type="PROSITE" id="PS50850"/>
    </source>
</evidence>
<feature type="transmembrane region" description="Helical" evidence="10">
    <location>
        <begin position="114"/>
        <end position="133"/>
    </location>
</feature>
<evidence type="ECO:0000256" key="9">
    <source>
        <dbReference type="SAM" id="MobiDB-lite"/>
    </source>
</evidence>
<dbReference type="PRINTS" id="PR00171">
    <property type="entry name" value="SUGRTRNSPORT"/>
</dbReference>
<feature type="transmembrane region" description="Helical" evidence="10">
    <location>
        <begin position="173"/>
        <end position="192"/>
    </location>
</feature>
<feature type="transmembrane region" description="Helical" evidence="10">
    <location>
        <begin position="385"/>
        <end position="405"/>
    </location>
</feature>
<evidence type="ECO:0000256" key="8">
    <source>
        <dbReference type="RuleBase" id="RU003346"/>
    </source>
</evidence>
<dbReference type="PROSITE" id="PS50850">
    <property type="entry name" value="MFS"/>
    <property type="match status" value="1"/>
</dbReference>
<evidence type="ECO:0000256" key="7">
    <source>
        <dbReference type="ARBA" id="ARBA00049119"/>
    </source>
</evidence>
<dbReference type="AlphaFoldDB" id="A0A5C3ELD8"/>
<comment type="similarity">
    <text evidence="2 8">Belongs to the major facilitator superfamily. Sugar transporter (TC 2.A.1.1) family.</text>
</comment>